<dbReference type="EMBL" id="SRYD01000071">
    <property type="protein sequence ID" value="TGY69599.1"/>
    <property type="molecule type" value="Genomic_DNA"/>
</dbReference>
<dbReference type="EMBL" id="CP015402">
    <property type="protein sequence ID" value="ANU63024.1"/>
    <property type="molecule type" value="Genomic_DNA"/>
</dbReference>
<evidence type="ECO:0000313" key="4">
    <source>
        <dbReference type="Proteomes" id="UP000306630"/>
    </source>
</evidence>
<reference evidence="3" key="1">
    <citation type="submission" date="2016-04" db="EMBL/GenBank/DDBJ databases">
        <title>Complete Genome Sequences of Twelve Strains of a Stable Defined Moderately Diverse Mouse Microbiota 2 (sDMDMm2).</title>
        <authorList>
            <person name="Uchimura Y."/>
            <person name="Wyss M."/>
            <person name="Brugiroux S."/>
            <person name="Limenitakis J.P."/>
            <person name="Stecher B."/>
            <person name="McCoy K.D."/>
            <person name="Macpherson A.J."/>
        </authorList>
    </citation>
    <scope>NUCLEOTIDE SEQUENCE [LARGE SCALE GENOMIC DNA]</scope>
    <source>
        <strain evidence="3">YL27</strain>
    </source>
</reference>
<accession>A0A1B1S8A1</accession>
<evidence type="ECO:0000313" key="3">
    <source>
        <dbReference type="Proteomes" id="UP000186351"/>
    </source>
</evidence>
<dbReference type="RefSeq" id="WP_068960384.1">
    <property type="nucleotide sequence ID" value="NZ_CAJTAP010000006.1"/>
</dbReference>
<name>A0A1B1S8A1_9BACT</name>
<dbReference type="Proteomes" id="UP000306630">
    <property type="component" value="Unassembled WGS sequence"/>
</dbReference>
<evidence type="ECO:0000313" key="2">
    <source>
        <dbReference type="EMBL" id="TGY69599.1"/>
    </source>
</evidence>
<protein>
    <submittedName>
        <fullName evidence="1">Uncharacterized protein</fullName>
    </submittedName>
</protein>
<dbReference type="Proteomes" id="UP000186351">
    <property type="component" value="Chromosome"/>
</dbReference>
<accession>A0A1Z2XKD9</accession>
<sequence length="139" mass="15474">MSNSGKRRVGIFIGCVVALFVAVLVAQAHVERRYRTTASQHITLVVDSIDYRQDLTRVYGKLIGTPHTSQRIDAMTLTAGSNAHEAVDIDGVDFSRWFQWEEDGVIAVEIDFEAMAPVRDGVITINTPRGVDTMRIDRP</sequence>
<dbReference type="KEGG" id="pary:A4V02_04375"/>
<gene>
    <name evidence="1" type="ORF">A4V02_04375</name>
    <name evidence="2" type="ORF">E5333_13755</name>
</gene>
<dbReference type="STRING" id="1796646.A4V02_04375"/>
<reference evidence="1" key="2">
    <citation type="submission" date="2017-04" db="EMBL/GenBank/DDBJ databases">
        <title>Complete Genome Sequences of Twelve Strains of a Stable Defined Moderately Diverse Mouse Microbiota 2 (sDMDMm2).</title>
        <authorList>
            <person name="Uchimura Y."/>
            <person name="Wyss M."/>
            <person name="Brugiroux S."/>
            <person name="Limenitakis J.P."/>
            <person name="Stecher B."/>
            <person name="McCoy K.D."/>
            <person name="Macpherson A.J."/>
        </authorList>
    </citation>
    <scope>NUCLEOTIDE SEQUENCE</scope>
    <source>
        <strain evidence="1">YL27</strain>
    </source>
</reference>
<keyword evidence="3" id="KW-1185">Reference proteome</keyword>
<proteinExistence type="predicted"/>
<organism evidence="1 3">
    <name type="scientific">Muribaculum intestinale</name>
    <dbReference type="NCBI Taxonomy" id="1796646"/>
    <lineage>
        <taxon>Bacteria</taxon>
        <taxon>Pseudomonadati</taxon>
        <taxon>Bacteroidota</taxon>
        <taxon>Bacteroidia</taxon>
        <taxon>Bacteroidales</taxon>
        <taxon>Muribaculaceae</taxon>
        <taxon>Muribaculum</taxon>
    </lineage>
</organism>
<evidence type="ECO:0000313" key="1">
    <source>
        <dbReference type="EMBL" id="ANU63024.1"/>
    </source>
</evidence>
<reference evidence="2 4" key="3">
    <citation type="submission" date="2019-04" db="EMBL/GenBank/DDBJ databases">
        <title>Microbes associate with the intestines of laboratory mice.</title>
        <authorList>
            <person name="Navarre W."/>
            <person name="Wong E."/>
            <person name="Huang K."/>
            <person name="Tropini C."/>
            <person name="Ng K."/>
            <person name="Yu B."/>
        </authorList>
    </citation>
    <scope>NUCLEOTIDE SEQUENCE [LARGE SCALE GENOMIC DNA]</scope>
    <source>
        <strain evidence="2 4">NM06_A21</strain>
    </source>
</reference>
<dbReference type="AlphaFoldDB" id="A0A1B1S8A1"/>
<dbReference type="OrthoDB" id="1096670at2"/>
<dbReference type="GeneID" id="65536084"/>